<feature type="non-terminal residue" evidence="2">
    <location>
        <position position="1"/>
    </location>
</feature>
<feature type="compositionally biased region" description="Polar residues" evidence="1">
    <location>
        <begin position="13"/>
        <end position="23"/>
    </location>
</feature>
<organism evidence="2">
    <name type="scientific">marine metagenome</name>
    <dbReference type="NCBI Taxonomy" id="408172"/>
    <lineage>
        <taxon>unclassified sequences</taxon>
        <taxon>metagenomes</taxon>
        <taxon>ecological metagenomes</taxon>
    </lineage>
</organism>
<dbReference type="EMBL" id="UINC01154122">
    <property type="protein sequence ID" value="SVD49228.1"/>
    <property type="molecule type" value="Genomic_DNA"/>
</dbReference>
<feature type="compositionally biased region" description="Basic and acidic residues" evidence="1">
    <location>
        <begin position="1"/>
        <end position="11"/>
    </location>
</feature>
<evidence type="ECO:0000256" key="1">
    <source>
        <dbReference type="SAM" id="MobiDB-lite"/>
    </source>
</evidence>
<gene>
    <name evidence="2" type="ORF">METZ01_LOCUS402082</name>
</gene>
<name>A0A382VTN5_9ZZZZ</name>
<protein>
    <submittedName>
        <fullName evidence="2">Uncharacterized protein</fullName>
    </submittedName>
</protein>
<evidence type="ECO:0000313" key="2">
    <source>
        <dbReference type="EMBL" id="SVD49228.1"/>
    </source>
</evidence>
<proteinExistence type="predicted"/>
<reference evidence="2" key="1">
    <citation type="submission" date="2018-05" db="EMBL/GenBank/DDBJ databases">
        <authorList>
            <person name="Lanie J.A."/>
            <person name="Ng W.-L."/>
            <person name="Kazmierczak K.M."/>
            <person name="Andrzejewski T.M."/>
            <person name="Davidsen T.M."/>
            <person name="Wayne K.J."/>
            <person name="Tettelin H."/>
            <person name="Glass J.I."/>
            <person name="Rusch D."/>
            <person name="Podicherti R."/>
            <person name="Tsui H.-C.T."/>
            <person name="Winkler M.E."/>
        </authorList>
    </citation>
    <scope>NUCLEOTIDE SEQUENCE</scope>
</reference>
<feature type="region of interest" description="Disordered" evidence="1">
    <location>
        <begin position="1"/>
        <end position="23"/>
    </location>
</feature>
<accession>A0A382VTN5</accession>
<dbReference type="AlphaFoldDB" id="A0A382VTN5"/>
<sequence length="23" mass="2719">SSFFDKSEELHPNINTNIENNIR</sequence>